<accession>A2FEJ8</accession>
<dbReference type="PANTHER" id="PTHR24182:SF13">
    <property type="entry name" value="LD18443P"/>
    <property type="match status" value="1"/>
</dbReference>
<reference evidence="2" key="1">
    <citation type="submission" date="2006-10" db="EMBL/GenBank/DDBJ databases">
        <authorList>
            <person name="Amadeo P."/>
            <person name="Zhao Q."/>
            <person name="Wortman J."/>
            <person name="Fraser-Liggett C."/>
            <person name="Carlton J."/>
        </authorList>
    </citation>
    <scope>NUCLEOTIDE SEQUENCE</scope>
    <source>
        <strain evidence="2">G3</strain>
    </source>
</reference>
<dbReference type="KEGG" id="tva:4754454"/>
<dbReference type="PANTHER" id="PTHR24182">
    <property type="entry name" value="ANKYRIN REPEAT AND SOCS BOX CONTAINING 4"/>
    <property type="match status" value="1"/>
</dbReference>
<proteinExistence type="predicted"/>
<dbReference type="AlphaFoldDB" id="A2FEJ8"/>
<gene>
    <name evidence="2" type="ORF">TVAG_489630</name>
</gene>
<dbReference type="SMR" id="A2FEJ8"/>
<dbReference type="Proteomes" id="UP000001542">
    <property type="component" value="Unassembled WGS sequence"/>
</dbReference>
<dbReference type="InterPro" id="IPR036770">
    <property type="entry name" value="Ankyrin_rpt-contain_sf"/>
</dbReference>
<name>A2FEJ8_TRIV3</name>
<dbReference type="InParanoid" id="A2FEJ8"/>
<dbReference type="Pfam" id="PF12796">
    <property type="entry name" value="Ank_2"/>
    <property type="match status" value="1"/>
</dbReference>
<dbReference type="Gene3D" id="1.25.40.20">
    <property type="entry name" value="Ankyrin repeat-containing domain"/>
    <property type="match status" value="1"/>
</dbReference>
<sequence length="123" mass="14360">MNESNLEINFDYYGFYKNLESFLIYFDETNDINKCFVYSPMFNIPSHIEYFLSHGAYVNDKNKDGGPAFYKATLFNRKEIVEALISHISNVNEKKNGKTALHIAKLFDYEEIVELLISHDAKE</sequence>
<dbReference type="InterPro" id="IPR002110">
    <property type="entry name" value="Ankyrin_rpt"/>
</dbReference>
<keyword evidence="1" id="KW-0040">ANK repeat</keyword>
<dbReference type="SMART" id="SM00248">
    <property type="entry name" value="ANK"/>
    <property type="match status" value="2"/>
</dbReference>
<evidence type="ECO:0000313" key="2">
    <source>
        <dbReference type="EMBL" id="EAX96680.1"/>
    </source>
</evidence>
<reference evidence="2" key="2">
    <citation type="journal article" date="2007" name="Science">
        <title>Draft genome sequence of the sexually transmitted pathogen Trichomonas vaginalis.</title>
        <authorList>
            <person name="Carlton J.M."/>
            <person name="Hirt R.P."/>
            <person name="Silva J.C."/>
            <person name="Delcher A.L."/>
            <person name="Schatz M."/>
            <person name="Zhao Q."/>
            <person name="Wortman J.R."/>
            <person name="Bidwell S.L."/>
            <person name="Alsmark U.C.M."/>
            <person name="Besteiro S."/>
            <person name="Sicheritz-Ponten T."/>
            <person name="Noel C.J."/>
            <person name="Dacks J.B."/>
            <person name="Foster P.G."/>
            <person name="Simillion C."/>
            <person name="Van de Peer Y."/>
            <person name="Miranda-Saavedra D."/>
            <person name="Barton G.J."/>
            <person name="Westrop G.D."/>
            <person name="Mueller S."/>
            <person name="Dessi D."/>
            <person name="Fiori P.L."/>
            <person name="Ren Q."/>
            <person name="Paulsen I."/>
            <person name="Zhang H."/>
            <person name="Bastida-Corcuera F.D."/>
            <person name="Simoes-Barbosa A."/>
            <person name="Brown M.T."/>
            <person name="Hayes R.D."/>
            <person name="Mukherjee M."/>
            <person name="Okumura C.Y."/>
            <person name="Schneider R."/>
            <person name="Smith A.J."/>
            <person name="Vanacova S."/>
            <person name="Villalvazo M."/>
            <person name="Haas B.J."/>
            <person name="Pertea M."/>
            <person name="Feldblyum T.V."/>
            <person name="Utterback T.R."/>
            <person name="Shu C.L."/>
            <person name="Osoegawa K."/>
            <person name="de Jong P.J."/>
            <person name="Hrdy I."/>
            <person name="Horvathova L."/>
            <person name="Zubacova Z."/>
            <person name="Dolezal P."/>
            <person name="Malik S.B."/>
            <person name="Logsdon J.M. Jr."/>
            <person name="Henze K."/>
            <person name="Gupta A."/>
            <person name="Wang C.C."/>
            <person name="Dunne R.L."/>
            <person name="Upcroft J.A."/>
            <person name="Upcroft P."/>
            <person name="White O."/>
            <person name="Salzberg S.L."/>
            <person name="Tang P."/>
            <person name="Chiu C.-H."/>
            <person name="Lee Y.-S."/>
            <person name="Embley T.M."/>
            <person name="Coombs G.H."/>
            <person name="Mottram J.C."/>
            <person name="Tachezy J."/>
            <person name="Fraser-Liggett C.M."/>
            <person name="Johnson P.J."/>
        </authorList>
    </citation>
    <scope>NUCLEOTIDE SEQUENCE [LARGE SCALE GENOMIC DNA]</scope>
    <source>
        <strain evidence="2">G3</strain>
    </source>
</reference>
<feature type="repeat" description="ANK" evidence="1">
    <location>
        <begin position="96"/>
        <end position="123"/>
    </location>
</feature>
<keyword evidence="3" id="KW-1185">Reference proteome</keyword>
<evidence type="ECO:0000256" key="1">
    <source>
        <dbReference type="PROSITE-ProRule" id="PRU00023"/>
    </source>
</evidence>
<dbReference type="VEuPathDB" id="TrichDB:TVAGG3_0878050"/>
<dbReference type="PROSITE" id="PS50088">
    <property type="entry name" value="ANK_REPEAT"/>
    <property type="match status" value="1"/>
</dbReference>
<dbReference type="PROSITE" id="PS50297">
    <property type="entry name" value="ANK_REP_REGION"/>
    <property type="match status" value="1"/>
</dbReference>
<dbReference type="EMBL" id="DS113748">
    <property type="protein sequence ID" value="EAX96680.1"/>
    <property type="molecule type" value="Genomic_DNA"/>
</dbReference>
<dbReference type="VEuPathDB" id="TrichDB:TVAG_489630"/>
<organism evidence="2 3">
    <name type="scientific">Trichomonas vaginalis (strain ATCC PRA-98 / G3)</name>
    <dbReference type="NCBI Taxonomy" id="412133"/>
    <lineage>
        <taxon>Eukaryota</taxon>
        <taxon>Metamonada</taxon>
        <taxon>Parabasalia</taxon>
        <taxon>Trichomonadida</taxon>
        <taxon>Trichomonadidae</taxon>
        <taxon>Trichomonas</taxon>
    </lineage>
</organism>
<protein>
    <submittedName>
        <fullName evidence="2">Myosin heavy chain, putative</fullName>
    </submittedName>
</protein>
<dbReference type="SUPFAM" id="SSF48403">
    <property type="entry name" value="Ankyrin repeat"/>
    <property type="match status" value="1"/>
</dbReference>
<evidence type="ECO:0000313" key="3">
    <source>
        <dbReference type="Proteomes" id="UP000001542"/>
    </source>
</evidence>
<dbReference type="RefSeq" id="XP_001309610.1">
    <property type="nucleotide sequence ID" value="XM_001309609.1"/>
</dbReference>